<dbReference type="SUPFAM" id="SSF49401">
    <property type="entry name" value="Bacterial adhesins"/>
    <property type="match status" value="1"/>
</dbReference>
<gene>
    <name evidence="7" type="ORF">F1C79_28800</name>
</gene>
<dbReference type="Pfam" id="PF00419">
    <property type="entry name" value="Fimbrial"/>
    <property type="match status" value="1"/>
</dbReference>
<dbReference type="PANTHER" id="PTHR33420">
    <property type="entry name" value="FIMBRIAL SUBUNIT ELFA-RELATED"/>
    <property type="match status" value="1"/>
</dbReference>
<evidence type="ECO:0000313" key="8">
    <source>
        <dbReference type="Proteomes" id="UP000326659"/>
    </source>
</evidence>
<evidence type="ECO:0000256" key="3">
    <source>
        <dbReference type="ARBA" id="ARBA00022729"/>
    </source>
</evidence>
<comment type="similarity">
    <text evidence="2">Belongs to the fimbrial protein family.</text>
</comment>
<dbReference type="GO" id="GO:0009289">
    <property type="term" value="C:pilus"/>
    <property type="evidence" value="ECO:0007669"/>
    <property type="project" value="UniProtKB-SubCell"/>
</dbReference>
<feature type="transmembrane region" description="Helical" evidence="5">
    <location>
        <begin position="47"/>
        <end position="67"/>
    </location>
</feature>
<dbReference type="InterPro" id="IPR036937">
    <property type="entry name" value="Adhesion_dom_fimbrial_sf"/>
</dbReference>
<organism evidence="7 8">
    <name type="scientific">Pseudomonas denitrificans</name>
    <dbReference type="NCBI Taxonomy" id="43306"/>
    <lineage>
        <taxon>Bacteria</taxon>
        <taxon>Pseudomonadati</taxon>
        <taxon>Pseudomonadota</taxon>
        <taxon>Gammaproteobacteria</taxon>
        <taxon>Pseudomonadales</taxon>
        <taxon>Pseudomonadaceae</taxon>
        <taxon>Halopseudomonas</taxon>
    </lineage>
</organism>
<accession>A0A9X7N5C3</accession>
<sequence length="387" mass="40334">MCPSLGRKADGVVMKSVVRTLVRWAGLKLLVAERADKAAHTAGSHRLGMGAVLAILVGLLTVADGAWATCSNFIIGSGTLNAPSTLTVPRDATAGTVIYDTQWQLSGVGQATCQGGETWTMGIPGGAASTNLYRVYQTGVPGIGFKVAYNNNGPNWDIDTTPPSHVLQSGIRYECNTGGWPSGTGCGLWSTTYKPGGYFRMQYIALGTPIQSGTSSLPNPIAQVYYGGGLVNQAYFPNSTFVVNVRGCEVMNQNIAVPMKSVRVADFAGAGSKQGPTPFNIPVKCDSGVSVYYQLDGTRPAGVTATNVLTNTATGSDAATGVGIALYKGGSSSNTAQTLAQSVYVGRSTSDGQVMNIPVTAWYFQNSSTRPGPGHVLGLATVTFKYQ</sequence>
<protein>
    <submittedName>
        <fullName evidence="7">Fimbrial protein</fullName>
    </submittedName>
</protein>
<dbReference type="AlphaFoldDB" id="A0A9X7N5C3"/>
<evidence type="ECO:0000256" key="1">
    <source>
        <dbReference type="ARBA" id="ARBA00004561"/>
    </source>
</evidence>
<keyword evidence="3" id="KW-0732">Signal</keyword>
<evidence type="ECO:0000256" key="4">
    <source>
        <dbReference type="ARBA" id="ARBA00023263"/>
    </source>
</evidence>
<proteinExistence type="inferred from homology"/>
<dbReference type="InterPro" id="IPR000259">
    <property type="entry name" value="Adhesion_dom_fimbrial"/>
</dbReference>
<dbReference type="EMBL" id="CP043626">
    <property type="protein sequence ID" value="QEY75303.1"/>
    <property type="molecule type" value="Genomic_DNA"/>
</dbReference>
<keyword evidence="4" id="KW-0281">Fimbrium</keyword>
<evidence type="ECO:0000256" key="5">
    <source>
        <dbReference type="SAM" id="Phobius"/>
    </source>
</evidence>
<evidence type="ECO:0000256" key="2">
    <source>
        <dbReference type="ARBA" id="ARBA00006671"/>
    </source>
</evidence>
<keyword evidence="5" id="KW-1133">Transmembrane helix</keyword>
<dbReference type="PANTHER" id="PTHR33420:SF3">
    <property type="entry name" value="FIMBRIAL SUBUNIT ELFA"/>
    <property type="match status" value="1"/>
</dbReference>
<keyword evidence="5" id="KW-0812">Transmembrane</keyword>
<reference evidence="7 8" key="1">
    <citation type="submission" date="2019-09" db="EMBL/GenBank/DDBJ databases">
        <title>Prosopis cineraria nodule microbiome.</title>
        <authorList>
            <person name="Chaluvadi S.R."/>
            <person name="Ali R."/>
            <person name="Wang X."/>
        </authorList>
    </citation>
    <scope>NUCLEOTIDE SEQUENCE [LARGE SCALE GENOMIC DNA]</scope>
    <source>
        <strain evidence="7 8">BG1</strain>
    </source>
</reference>
<dbReference type="KEGG" id="pden:F1C79_28800"/>
<keyword evidence="8" id="KW-1185">Reference proteome</keyword>
<dbReference type="InterPro" id="IPR008966">
    <property type="entry name" value="Adhesion_dom_sf"/>
</dbReference>
<dbReference type="Gene3D" id="2.60.40.1090">
    <property type="entry name" value="Fimbrial-type adhesion domain"/>
    <property type="match status" value="1"/>
</dbReference>
<dbReference type="Proteomes" id="UP000326659">
    <property type="component" value="Chromosome"/>
</dbReference>
<evidence type="ECO:0000313" key="7">
    <source>
        <dbReference type="EMBL" id="QEY75303.1"/>
    </source>
</evidence>
<dbReference type="Gene3D" id="2.60.40.3310">
    <property type="match status" value="1"/>
</dbReference>
<feature type="domain" description="Fimbrial-type adhesion" evidence="6">
    <location>
        <begin position="247"/>
        <end position="387"/>
    </location>
</feature>
<comment type="subcellular location">
    <subcellularLocation>
        <location evidence="1">Fimbrium</location>
    </subcellularLocation>
</comment>
<keyword evidence="5" id="KW-0472">Membrane</keyword>
<dbReference type="OrthoDB" id="6052505at2"/>
<dbReference type="GO" id="GO:0043709">
    <property type="term" value="P:cell adhesion involved in single-species biofilm formation"/>
    <property type="evidence" value="ECO:0007669"/>
    <property type="project" value="TreeGrafter"/>
</dbReference>
<evidence type="ECO:0000259" key="6">
    <source>
        <dbReference type="Pfam" id="PF00419"/>
    </source>
</evidence>
<name>A0A9X7N5C3_PSEDE</name>
<dbReference type="InterPro" id="IPR050263">
    <property type="entry name" value="Bact_Fimbrial_Adh_Pro"/>
</dbReference>